<protein>
    <submittedName>
        <fullName evidence="3">Putative dienelactone hydrolase</fullName>
    </submittedName>
</protein>
<name>M7N8E1_9BACT</name>
<dbReference type="EMBL" id="AODQ01000023">
    <property type="protein sequence ID" value="EMR03532.1"/>
    <property type="molecule type" value="Genomic_DNA"/>
</dbReference>
<keyword evidence="3" id="KW-0378">Hydrolase</keyword>
<dbReference type="RefSeq" id="WP_009194699.1">
    <property type="nucleotide sequence ID" value="NZ_AODQ01000023.1"/>
</dbReference>
<comment type="caution">
    <text evidence="3">The sequence shown here is derived from an EMBL/GenBank/DDBJ whole genome shotgun (WGS) entry which is preliminary data.</text>
</comment>
<accession>M7N8E1</accession>
<organism evidence="3 4">
    <name type="scientific">Cesiribacter andamanensis AMV16</name>
    <dbReference type="NCBI Taxonomy" id="1279009"/>
    <lineage>
        <taxon>Bacteria</taxon>
        <taxon>Pseudomonadati</taxon>
        <taxon>Bacteroidota</taxon>
        <taxon>Cytophagia</taxon>
        <taxon>Cytophagales</taxon>
        <taxon>Cesiribacteraceae</taxon>
        <taxon>Cesiribacter</taxon>
    </lineage>
</organism>
<evidence type="ECO:0000313" key="3">
    <source>
        <dbReference type="EMBL" id="EMR03532.1"/>
    </source>
</evidence>
<dbReference type="AlphaFoldDB" id="M7N8E1"/>
<sequence>MSTPTTTGDQILTSSLHSRRFIYDARYQADGRKKPVIVFVHGFKGFKDWGTFTLIADEFARQGYVFAKLNLSHNGTTPEHPLDFVDLEAFGHNNFILELDDLSILINELEEGKSPIPAAEMDPNRLALIGHSRGGGLVLLKGAEDPRVKAVVTWAAIHNLEQRWPKSFLDEWKEKGVVHIPNARTGQQMPLYYQLVENFRENKERLDIPAAVARMQQPLLVIHGTGDETLPSSMAHEIASWKKGSELLILPDANHTFGGAHPWPGDQLPADTTEVIKATAAFLQRHLNPRS</sequence>
<dbReference type="Pfam" id="PF12697">
    <property type="entry name" value="Abhydrolase_6"/>
    <property type="match status" value="1"/>
</dbReference>
<dbReference type="SUPFAM" id="SSF53474">
    <property type="entry name" value="alpha/beta-Hydrolases"/>
    <property type="match status" value="1"/>
</dbReference>
<evidence type="ECO:0000313" key="4">
    <source>
        <dbReference type="Proteomes" id="UP000011910"/>
    </source>
</evidence>
<proteinExistence type="inferred from homology"/>
<dbReference type="GO" id="GO:0016787">
    <property type="term" value="F:hydrolase activity"/>
    <property type="evidence" value="ECO:0007669"/>
    <property type="project" value="UniProtKB-KW"/>
</dbReference>
<reference evidence="3 4" key="1">
    <citation type="journal article" date="2013" name="Genome Announc.">
        <title>Draft Genome Sequence of Cesiribacter andamanensis Strain AMV16T, Isolated from a Soil Sample from a Mud Volcano in the Andaman Islands, India.</title>
        <authorList>
            <person name="Shivaji S."/>
            <person name="Ara S."/>
            <person name="Begum Z."/>
            <person name="Srinivas T.N."/>
            <person name="Singh A."/>
            <person name="Kumar Pinnaka A."/>
        </authorList>
    </citation>
    <scope>NUCLEOTIDE SEQUENCE [LARGE SCALE GENOMIC DNA]</scope>
    <source>
        <strain evidence="3 4">AMV16</strain>
    </source>
</reference>
<evidence type="ECO:0000259" key="2">
    <source>
        <dbReference type="Pfam" id="PF12697"/>
    </source>
</evidence>
<gene>
    <name evidence="3" type="ORF">ADICEAN_01299</name>
</gene>
<comment type="similarity">
    <text evidence="1">Belongs to the AB hydrolase superfamily. FUS2 hydrolase family.</text>
</comment>
<dbReference type="InterPro" id="IPR050261">
    <property type="entry name" value="FrsA_esterase"/>
</dbReference>
<dbReference type="eggNOG" id="COG1073">
    <property type="taxonomic scope" value="Bacteria"/>
</dbReference>
<dbReference type="PANTHER" id="PTHR22946">
    <property type="entry name" value="DIENELACTONE HYDROLASE DOMAIN-CONTAINING PROTEIN-RELATED"/>
    <property type="match status" value="1"/>
</dbReference>
<dbReference type="STRING" id="1279009.ADICEAN_01299"/>
<dbReference type="PATRIC" id="fig|1279009.4.peg.1314"/>
<dbReference type="InterPro" id="IPR029058">
    <property type="entry name" value="AB_hydrolase_fold"/>
</dbReference>
<evidence type="ECO:0000256" key="1">
    <source>
        <dbReference type="ARBA" id="ARBA00038115"/>
    </source>
</evidence>
<feature type="domain" description="AB hydrolase-1" evidence="2">
    <location>
        <begin position="37"/>
        <end position="256"/>
    </location>
</feature>
<keyword evidence="4" id="KW-1185">Reference proteome</keyword>
<dbReference type="InterPro" id="IPR000073">
    <property type="entry name" value="AB_hydrolase_1"/>
</dbReference>
<dbReference type="Gene3D" id="3.40.50.1820">
    <property type="entry name" value="alpha/beta hydrolase"/>
    <property type="match status" value="1"/>
</dbReference>
<dbReference type="OrthoDB" id="9808543at2"/>
<dbReference type="Proteomes" id="UP000011910">
    <property type="component" value="Unassembled WGS sequence"/>
</dbReference>